<dbReference type="RefSeq" id="WP_263733992.1">
    <property type="nucleotide sequence ID" value="NZ_JAOWKY010000001.1"/>
</dbReference>
<dbReference type="InterPro" id="IPR050984">
    <property type="entry name" value="Gfo/Idh/MocA_domain"/>
</dbReference>
<reference evidence="5 6" key="1">
    <citation type="submission" date="2022-10" db="EMBL/GenBank/DDBJ databases">
        <title>Defluviimonas sp. nov., isolated from ocean surface water.</title>
        <authorList>
            <person name="He W."/>
            <person name="Wang L."/>
            <person name="Zhang D.-F."/>
        </authorList>
    </citation>
    <scope>NUCLEOTIDE SEQUENCE [LARGE SCALE GENOMIC DNA]</scope>
    <source>
        <strain evidence="5 6">WL0002</strain>
    </source>
</reference>
<dbReference type="Gene3D" id="3.40.50.720">
    <property type="entry name" value="NAD(P)-binding Rossmann-like Domain"/>
    <property type="match status" value="1"/>
</dbReference>
<comment type="caution">
    <text evidence="5">The sequence shown here is derived from an EMBL/GenBank/DDBJ whole genome shotgun (WGS) entry which is preliminary data.</text>
</comment>
<proteinExistence type="inferred from homology"/>
<sequence>MNTVNWGVLGAAKFAREHMARAIHEAEGARLFALATRDDTKADAFRAFSPDLKIHRDYDALLADPDVDAVYIPLPNHLHVEWTLKALEAGKHVLTEKPIAMEVAEIDTLIALRDSTGLFATEAYMIVHHPQWRRARDLLEEGAIGRVLHADAAFSYDNRADPGNIRNRPETGGGSIPDIGVYAYGSVRWATGAEPVAVRSRIRRENGVDTFAQVLADMEGPAGRFTYSAMTSMRLPARQEVVFQGERGLIRLTAPFNAGLFGEAQVHMLRPGKPDHVERFPGARQYRNQVEAFGRHIREGAPYPWSLEDARGTQAMIDMVLASEIPFLE</sequence>
<dbReference type="EMBL" id="JAOWKY010000001">
    <property type="protein sequence ID" value="MCV2868378.1"/>
    <property type="molecule type" value="Genomic_DNA"/>
</dbReference>
<evidence type="ECO:0000313" key="5">
    <source>
        <dbReference type="EMBL" id="MCV2868378.1"/>
    </source>
</evidence>
<dbReference type="PANTHER" id="PTHR22604:SF105">
    <property type="entry name" value="TRANS-1,2-DIHYDROBENZENE-1,2-DIOL DEHYDROGENASE"/>
    <property type="match status" value="1"/>
</dbReference>
<dbReference type="InterPro" id="IPR000683">
    <property type="entry name" value="Gfo/Idh/MocA-like_OxRdtase_N"/>
</dbReference>
<comment type="similarity">
    <text evidence="1">Belongs to the Gfo/Idh/MocA family.</text>
</comment>
<dbReference type="SUPFAM" id="SSF55347">
    <property type="entry name" value="Glyceraldehyde-3-phosphate dehydrogenase-like, C-terminal domain"/>
    <property type="match status" value="1"/>
</dbReference>
<dbReference type="InterPro" id="IPR055170">
    <property type="entry name" value="GFO_IDH_MocA-like_dom"/>
</dbReference>
<name>A0ABT2ZB57_9RHOB</name>
<dbReference type="Pfam" id="PF01408">
    <property type="entry name" value="GFO_IDH_MocA"/>
    <property type="match status" value="1"/>
</dbReference>
<dbReference type="Pfam" id="PF22725">
    <property type="entry name" value="GFO_IDH_MocA_C3"/>
    <property type="match status" value="1"/>
</dbReference>
<accession>A0ABT2ZB57</accession>
<keyword evidence="2" id="KW-0560">Oxidoreductase</keyword>
<evidence type="ECO:0000256" key="2">
    <source>
        <dbReference type="ARBA" id="ARBA00023002"/>
    </source>
</evidence>
<organism evidence="5 6">
    <name type="scientific">Albidovulum marisflavi</name>
    <dbReference type="NCBI Taxonomy" id="2984159"/>
    <lineage>
        <taxon>Bacteria</taxon>
        <taxon>Pseudomonadati</taxon>
        <taxon>Pseudomonadota</taxon>
        <taxon>Alphaproteobacteria</taxon>
        <taxon>Rhodobacterales</taxon>
        <taxon>Paracoccaceae</taxon>
        <taxon>Albidovulum</taxon>
    </lineage>
</organism>
<evidence type="ECO:0000259" key="4">
    <source>
        <dbReference type="Pfam" id="PF22725"/>
    </source>
</evidence>
<dbReference type="SUPFAM" id="SSF51735">
    <property type="entry name" value="NAD(P)-binding Rossmann-fold domains"/>
    <property type="match status" value="1"/>
</dbReference>
<evidence type="ECO:0000313" key="6">
    <source>
        <dbReference type="Proteomes" id="UP001652542"/>
    </source>
</evidence>
<evidence type="ECO:0000256" key="1">
    <source>
        <dbReference type="ARBA" id="ARBA00010928"/>
    </source>
</evidence>
<dbReference type="Proteomes" id="UP001652542">
    <property type="component" value="Unassembled WGS sequence"/>
</dbReference>
<feature type="domain" description="GFO/IDH/MocA-like oxidoreductase" evidence="4">
    <location>
        <begin position="132"/>
        <end position="250"/>
    </location>
</feature>
<dbReference type="PANTHER" id="PTHR22604">
    <property type="entry name" value="OXIDOREDUCTASES"/>
    <property type="match status" value="1"/>
</dbReference>
<keyword evidence="6" id="KW-1185">Reference proteome</keyword>
<dbReference type="Gene3D" id="3.30.360.10">
    <property type="entry name" value="Dihydrodipicolinate Reductase, domain 2"/>
    <property type="match status" value="1"/>
</dbReference>
<dbReference type="InterPro" id="IPR036291">
    <property type="entry name" value="NAD(P)-bd_dom_sf"/>
</dbReference>
<evidence type="ECO:0000259" key="3">
    <source>
        <dbReference type="Pfam" id="PF01408"/>
    </source>
</evidence>
<protein>
    <submittedName>
        <fullName evidence="5">Gfo/Idh/MocA family oxidoreductase</fullName>
    </submittedName>
</protein>
<feature type="domain" description="Gfo/Idh/MocA-like oxidoreductase N-terminal" evidence="3">
    <location>
        <begin position="4"/>
        <end position="119"/>
    </location>
</feature>
<gene>
    <name evidence="5" type="ORF">OEW28_07025</name>
</gene>